<evidence type="ECO:0008006" key="4">
    <source>
        <dbReference type="Google" id="ProtNLM"/>
    </source>
</evidence>
<dbReference type="Proteomes" id="UP000199107">
    <property type="component" value="Unassembled WGS sequence"/>
</dbReference>
<name>A0A1G9RT95_9GAMM</name>
<dbReference type="PANTHER" id="PTHR42941:SF1">
    <property type="entry name" value="SLL1037 PROTEIN"/>
    <property type="match status" value="1"/>
</dbReference>
<keyword evidence="1" id="KW-0732">Signal</keyword>
<evidence type="ECO:0000256" key="1">
    <source>
        <dbReference type="SAM" id="SignalP"/>
    </source>
</evidence>
<sequence length="330" mass="36087">MNATLKTFRKARRLLPISVLAIGSITAGFAQAQESLNIGAVPTGTGWFFGISEGARVISANTPYEISVRETGGTRENAIRLGRDELDLAFTEALVGYEMYNGVGRFEDTPNENARLIYWIAPSTMHWAVRQDSNIETFEDLNGQRFNPSSIGGGGEYITELVFDILGVEPDFQRMRIDDAAEGVIDGRLVGFSYNGVPPIPAFTEVHSSRPLQLLSLSQEQLDMVTEELPFLAPSVIPAGTYRDMEEATSLGIYMGVAANASLGDDIVYEITKAYWENHEQVASSFAPADGVTPQDVIDNATFPLHAGALRYYQELGLEIPDEVIPPEAQ</sequence>
<proteinExistence type="predicted"/>
<organism evidence="2 3">
    <name type="scientific">Franzmannia pantelleriensis</name>
    <dbReference type="NCBI Taxonomy" id="48727"/>
    <lineage>
        <taxon>Bacteria</taxon>
        <taxon>Pseudomonadati</taxon>
        <taxon>Pseudomonadota</taxon>
        <taxon>Gammaproteobacteria</taxon>
        <taxon>Oceanospirillales</taxon>
        <taxon>Halomonadaceae</taxon>
        <taxon>Franzmannia</taxon>
    </lineage>
</organism>
<dbReference type="EMBL" id="FNGH01000011">
    <property type="protein sequence ID" value="SDM26392.1"/>
    <property type="molecule type" value="Genomic_DNA"/>
</dbReference>
<dbReference type="NCBIfam" id="TIGR02122">
    <property type="entry name" value="TRAP_TAXI"/>
    <property type="match status" value="1"/>
</dbReference>
<dbReference type="InterPro" id="IPR011852">
    <property type="entry name" value="TRAP_TAXI"/>
</dbReference>
<dbReference type="Gene3D" id="3.40.190.10">
    <property type="entry name" value="Periplasmic binding protein-like II"/>
    <property type="match status" value="2"/>
</dbReference>
<dbReference type="RefSeq" id="WP_089659190.1">
    <property type="nucleotide sequence ID" value="NZ_FNGH01000011.1"/>
</dbReference>
<evidence type="ECO:0000313" key="2">
    <source>
        <dbReference type="EMBL" id="SDM26392.1"/>
    </source>
</evidence>
<feature type="signal peptide" evidence="1">
    <location>
        <begin position="1"/>
        <end position="32"/>
    </location>
</feature>
<dbReference type="SUPFAM" id="SSF53850">
    <property type="entry name" value="Periplasmic binding protein-like II"/>
    <property type="match status" value="1"/>
</dbReference>
<dbReference type="OrthoDB" id="9776669at2"/>
<reference evidence="3" key="1">
    <citation type="submission" date="2016-10" db="EMBL/GenBank/DDBJ databases">
        <authorList>
            <person name="Varghese N."/>
            <person name="Submissions S."/>
        </authorList>
    </citation>
    <scope>NUCLEOTIDE SEQUENCE [LARGE SCALE GENOMIC DNA]</scope>
    <source>
        <strain evidence="3">AAP</strain>
    </source>
</reference>
<evidence type="ECO:0000313" key="3">
    <source>
        <dbReference type="Proteomes" id="UP000199107"/>
    </source>
</evidence>
<gene>
    <name evidence="2" type="ORF">SAMN05192555_11127</name>
</gene>
<feature type="chain" id="PRO_5011632712" description="TRAP transporter solute receptor, TAXI family" evidence="1">
    <location>
        <begin position="33"/>
        <end position="330"/>
    </location>
</feature>
<dbReference type="PANTHER" id="PTHR42941">
    <property type="entry name" value="SLL1037 PROTEIN"/>
    <property type="match status" value="1"/>
</dbReference>
<dbReference type="STRING" id="48727.SAMN05192555_11127"/>
<accession>A0A1G9RT95</accession>
<keyword evidence="3" id="KW-1185">Reference proteome</keyword>
<dbReference type="AlphaFoldDB" id="A0A1G9RT95"/>
<protein>
    <recommendedName>
        <fullName evidence="4">TRAP transporter solute receptor, TAXI family</fullName>
    </recommendedName>
</protein>
<dbReference type="Pfam" id="PF16868">
    <property type="entry name" value="NMT1_3"/>
    <property type="match status" value="1"/>
</dbReference>